<dbReference type="EMBL" id="GL888116">
    <property type="protein sequence ID" value="EGI67040.1"/>
    <property type="molecule type" value="Genomic_DNA"/>
</dbReference>
<feature type="compositionally biased region" description="Basic and acidic residues" evidence="1">
    <location>
        <begin position="178"/>
        <end position="189"/>
    </location>
</feature>
<evidence type="ECO:0000313" key="2">
    <source>
        <dbReference type="EMBL" id="EGI67040.1"/>
    </source>
</evidence>
<feature type="region of interest" description="Disordered" evidence="1">
    <location>
        <begin position="104"/>
        <end position="209"/>
    </location>
</feature>
<feature type="compositionally biased region" description="Basic residues" evidence="1">
    <location>
        <begin position="190"/>
        <end position="200"/>
    </location>
</feature>
<feature type="compositionally biased region" description="Basic and acidic residues" evidence="1">
    <location>
        <begin position="145"/>
        <end position="156"/>
    </location>
</feature>
<dbReference type="AlphaFoldDB" id="F4WFG8"/>
<proteinExistence type="predicted"/>
<sequence length="209" mass="24233">MSDVAHRRRSLRSDGVVGSDWNLSFSSLLVPLCSATRSNGVGVVTAARSLGACAASASPSEVSSSNETGKITGPHRDFTFWIPQCTTEAKVTVDLLETVEKVSMDGEEVENSHSQCSKKKVRKKKKRKEDIRRKKRRKKEGKRRGKEEREKEEEKKNQKKNKIKKKEKKKKVKKKREEKREAKEGEERRREKRKGRRKRETRLNEDRDR</sequence>
<reference evidence="2" key="1">
    <citation type="submission" date="2011-02" db="EMBL/GenBank/DDBJ databases">
        <title>The genome of the leaf-cutting ant Acromyrmex echinatior suggests key adaptations to social evolution and fungus farming.</title>
        <authorList>
            <person name="Nygaard S."/>
            <person name="Zhang G."/>
        </authorList>
    </citation>
    <scope>NUCLEOTIDE SEQUENCE</scope>
</reference>
<dbReference type="Proteomes" id="UP000007755">
    <property type="component" value="Unassembled WGS sequence"/>
</dbReference>
<gene>
    <name evidence="2" type="ORF">G5I_04376</name>
</gene>
<protein>
    <submittedName>
        <fullName evidence="2">Uncharacterized protein</fullName>
    </submittedName>
</protein>
<organism evidence="3">
    <name type="scientific">Acromyrmex echinatior</name>
    <name type="common">Panamanian leafcutter ant</name>
    <name type="synonym">Acromyrmex octospinosus echinatior</name>
    <dbReference type="NCBI Taxonomy" id="103372"/>
    <lineage>
        <taxon>Eukaryota</taxon>
        <taxon>Metazoa</taxon>
        <taxon>Ecdysozoa</taxon>
        <taxon>Arthropoda</taxon>
        <taxon>Hexapoda</taxon>
        <taxon>Insecta</taxon>
        <taxon>Pterygota</taxon>
        <taxon>Neoptera</taxon>
        <taxon>Endopterygota</taxon>
        <taxon>Hymenoptera</taxon>
        <taxon>Apocrita</taxon>
        <taxon>Aculeata</taxon>
        <taxon>Formicoidea</taxon>
        <taxon>Formicidae</taxon>
        <taxon>Myrmicinae</taxon>
        <taxon>Acromyrmex</taxon>
    </lineage>
</organism>
<dbReference type="InParanoid" id="F4WFG8"/>
<evidence type="ECO:0000256" key="1">
    <source>
        <dbReference type="SAM" id="MobiDB-lite"/>
    </source>
</evidence>
<name>F4WFG8_ACREC</name>
<evidence type="ECO:0000313" key="3">
    <source>
        <dbReference type="Proteomes" id="UP000007755"/>
    </source>
</evidence>
<feature type="compositionally biased region" description="Basic residues" evidence="1">
    <location>
        <begin position="157"/>
        <end position="177"/>
    </location>
</feature>
<keyword evidence="3" id="KW-1185">Reference proteome</keyword>
<accession>F4WFG8</accession>
<feature type="compositionally biased region" description="Basic residues" evidence="1">
    <location>
        <begin position="116"/>
        <end position="144"/>
    </location>
</feature>